<dbReference type="EMBL" id="BMEV01000009">
    <property type="protein sequence ID" value="GGH71285.1"/>
    <property type="molecule type" value="Genomic_DNA"/>
</dbReference>
<reference evidence="19" key="2">
    <citation type="submission" date="2020-09" db="EMBL/GenBank/DDBJ databases">
        <authorList>
            <person name="Sun Q."/>
            <person name="Zhou Y."/>
        </authorList>
    </citation>
    <scope>NUCLEOTIDE SEQUENCE</scope>
    <source>
        <strain evidence="19">CGMCC 1.12360</strain>
    </source>
</reference>
<dbReference type="PIRSF" id="PIRSF006468">
    <property type="entry name" value="BCAT1"/>
    <property type="match status" value="1"/>
</dbReference>
<evidence type="ECO:0000256" key="1">
    <source>
        <dbReference type="ARBA" id="ARBA00001933"/>
    </source>
</evidence>
<evidence type="ECO:0000256" key="7">
    <source>
        <dbReference type="ARBA" id="ARBA00022605"/>
    </source>
</evidence>
<reference evidence="19" key="1">
    <citation type="journal article" date="2014" name="Int. J. Syst. Evol. Microbiol.">
        <title>Complete genome sequence of Corynebacterium casei LMG S-19264T (=DSM 44701T), isolated from a smear-ripened cheese.</title>
        <authorList>
            <consortium name="US DOE Joint Genome Institute (JGI-PGF)"/>
            <person name="Walter F."/>
            <person name="Albersmeier A."/>
            <person name="Kalinowski J."/>
            <person name="Ruckert C."/>
        </authorList>
    </citation>
    <scope>NUCLEOTIDE SEQUENCE</scope>
    <source>
        <strain evidence="19">CGMCC 1.12360</strain>
    </source>
</reference>
<dbReference type="UniPathway" id="UPA00047">
    <property type="reaction ID" value="UER00058"/>
</dbReference>
<comment type="catalytic activity">
    <reaction evidence="13 17">
        <text>L-leucine + 2-oxoglutarate = 4-methyl-2-oxopentanoate + L-glutamate</text>
        <dbReference type="Rhea" id="RHEA:18321"/>
        <dbReference type="ChEBI" id="CHEBI:16810"/>
        <dbReference type="ChEBI" id="CHEBI:17865"/>
        <dbReference type="ChEBI" id="CHEBI:29985"/>
        <dbReference type="ChEBI" id="CHEBI:57427"/>
        <dbReference type="EC" id="2.6.1.42"/>
    </reaction>
</comment>
<dbReference type="Gene3D" id="3.20.10.10">
    <property type="entry name" value="D-amino Acid Aminotransferase, subunit A, domain 2"/>
    <property type="match status" value="1"/>
</dbReference>
<dbReference type="SUPFAM" id="SSF56752">
    <property type="entry name" value="D-aminoacid aminotransferase-like PLP-dependent enzymes"/>
    <property type="match status" value="1"/>
</dbReference>
<keyword evidence="20" id="KW-1185">Reference proteome</keyword>
<dbReference type="PANTHER" id="PTHR11825:SF44">
    <property type="entry name" value="BRANCHED-CHAIN-AMINO-ACID AMINOTRANSFERASE"/>
    <property type="match status" value="1"/>
</dbReference>
<comment type="pathway">
    <text evidence="2 18">Amino-acid biosynthesis; L-isoleucine biosynthesis; L-isoleucine from 2-oxobutanoate: step 4/4.</text>
</comment>
<evidence type="ECO:0000256" key="9">
    <source>
        <dbReference type="ARBA" id="ARBA00022898"/>
    </source>
</evidence>
<evidence type="ECO:0000256" key="8">
    <source>
        <dbReference type="ARBA" id="ARBA00022679"/>
    </source>
</evidence>
<evidence type="ECO:0000256" key="10">
    <source>
        <dbReference type="ARBA" id="ARBA00023304"/>
    </source>
</evidence>
<dbReference type="Gene3D" id="3.30.470.10">
    <property type="match status" value="1"/>
</dbReference>
<comment type="cofactor">
    <cofactor evidence="1 16">
        <name>pyridoxal 5'-phosphate</name>
        <dbReference type="ChEBI" id="CHEBI:597326"/>
    </cofactor>
</comment>
<gene>
    <name evidence="19" type="primary">ilvK</name>
    <name evidence="19" type="ORF">GCM10010978_07060</name>
</gene>
<accession>A0A8J2ZQZ8</accession>
<dbReference type="GO" id="GO:0009098">
    <property type="term" value="P:L-leucine biosynthetic process"/>
    <property type="evidence" value="ECO:0007669"/>
    <property type="project" value="UniProtKB-UniPathway"/>
</dbReference>
<evidence type="ECO:0000256" key="14">
    <source>
        <dbReference type="PIRSR" id="PIRSR006468-1"/>
    </source>
</evidence>
<dbReference type="RefSeq" id="WP_188390999.1">
    <property type="nucleotide sequence ID" value="NZ_BMEV01000009.1"/>
</dbReference>
<dbReference type="GO" id="GO:0009097">
    <property type="term" value="P:isoleucine biosynthetic process"/>
    <property type="evidence" value="ECO:0007669"/>
    <property type="project" value="UniProtKB-UniPathway"/>
</dbReference>
<dbReference type="UniPathway" id="UPA00049">
    <property type="reaction ID" value="UER00062"/>
</dbReference>
<evidence type="ECO:0000256" key="18">
    <source>
        <dbReference type="RuleBase" id="RU004519"/>
    </source>
</evidence>
<dbReference type="EC" id="2.6.1.42" evidence="17"/>
<evidence type="ECO:0000256" key="5">
    <source>
        <dbReference type="ARBA" id="ARBA00009320"/>
    </source>
</evidence>
<feature type="modified residue" description="N6-(pyridoxal phosphate)lysine" evidence="14">
    <location>
        <position position="197"/>
    </location>
</feature>
<comment type="pathway">
    <text evidence="3 18">Amino-acid biosynthesis; L-valine biosynthesis; L-valine from pyruvate: step 4/4.</text>
</comment>
<evidence type="ECO:0000256" key="4">
    <source>
        <dbReference type="ARBA" id="ARBA00005072"/>
    </source>
</evidence>
<evidence type="ECO:0000256" key="11">
    <source>
        <dbReference type="ARBA" id="ARBA00048212"/>
    </source>
</evidence>
<evidence type="ECO:0000256" key="17">
    <source>
        <dbReference type="RuleBase" id="RU004517"/>
    </source>
</evidence>
<dbReference type="InterPro" id="IPR001544">
    <property type="entry name" value="Aminotrans_IV"/>
</dbReference>
<comment type="catalytic activity">
    <reaction evidence="11 17">
        <text>L-valine + 2-oxoglutarate = 3-methyl-2-oxobutanoate + L-glutamate</text>
        <dbReference type="Rhea" id="RHEA:24813"/>
        <dbReference type="ChEBI" id="CHEBI:11851"/>
        <dbReference type="ChEBI" id="CHEBI:16810"/>
        <dbReference type="ChEBI" id="CHEBI:29985"/>
        <dbReference type="ChEBI" id="CHEBI:57762"/>
        <dbReference type="EC" id="2.6.1.42"/>
    </reaction>
</comment>
<dbReference type="GO" id="GO:0004084">
    <property type="term" value="F:branched-chain-amino-acid transaminase activity"/>
    <property type="evidence" value="ECO:0007669"/>
    <property type="project" value="UniProtKB-EC"/>
</dbReference>
<dbReference type="InterPro" id="IPR033939">
    <property type="entry name" value="BCAT_family"/>
</dbReference>
<dbReference type="InterPro" id="IPR018300">
    <property type="entry name" value="Aminotrans_IV_CS"/>
</dbReference>
<dbReference type="GO" id="GO:0009099">
    <property type="term" value="P:L-valine biosynthetic process"/>
    <property type="evidence" value="ECO:0007669"/>
    <property type="project" value="UniProtKB-UniPathway"/>
</dbReference>
<dbReference type="InterPro" id="IPR036038">
    <property type="entry name" value="Aminotransferase-like"/>
</dbReference>
<evidence type="ECO:0000256" key="6">
    <source>
        <dbReference type="ARBA" id="ARBA00022576"/>
    </source>
</evidence>
<dbReference type="InterPro" id="IPR043132">
    <property type="entry name" value="BCAT-like_C"/>
</dbReference>
<evidence type="ECO:0000313" key="19">
    <source>
        <dbReference type="EMBL" id="GGH71285.1"/>
    </source>
</evidence>
<dbReference type="CDD" id="cd01557">
    <property type="entry name" value="BCAT_beta_family"/>
    <property type="match status" value="1"/>
</dbReference>
<keyword evidence="9 16" id="KW-0663">Pyridoxal phosphate</keyword>
<comment type="caution">
    <text evidence="19">The sequence shown here is derived from an EMBL/GenBank/DDBJ whole genome shotgun (WGS) entry which is preliminary data.</text>
</comment>
<dbReference type="InterPro" id="IPR043131">
    <property type="entry name" value="BCAT-like_N"/>
</dbReference>
<protein>
    <recommendedName>
        <fullName evidence="17">Branched-chain-amino-acid aminotransferase</fullName>
        <ecNumber evidence="17">2.6.1.42</ecNumber>
    </recommendedName>
</protein>
<dbReference type="UniPathway" id="UPA00048">
    <property type="reaction ID" value="UER00073"/>
</dbReference>
<comment type="catalytic activity">
    <reaction evidence="12 17">
        <text>L-isoleucine + 2-oxoglutarate = (S)-3-methyl-2-oxopentanoate + L-glutamate</text>
        <dbReference type="Rhea" id="RHEA:24801"/>
        <dbReference type="ChEBI" id="CHEBI:16810"/>
        <dbReference type="ChEBI" id="CHEBI:29985"/>
        <dbReference type="ChEBI" id="CHEBI:35146"/>
        <dbReference type="ChEBI" id="CHEBI:58045"/>
        <dbReference type="EC" id="2.6.1.42"/>
    </reaction>
</comment>
<evidence type="ECO:0000313" key="20">
    <source>
        <dbReference type="Proteomes" id="UP000602050"/>
    </source>
</evidence>
<evidence type="ECO:0000256" key="15">
    <source>
        <dbReference type="RuleBase" id="RU004106"/>
    </source>
</evidence>
<comment type="similarity">
    <text evidence="5 15">Belongs to the class-IV pyridoxal-phosphate-dependent aminotransferase family.</text>
</comment>
<dbReference type="Proteomes" id="UP000602050">
    <property type="component" value="Unassembled WGS sequence"/>
</dbReference>
<dbReference type="PANTHER" id="PTHR11825">
    <property type="entry name" value="SUBGROUP IIII AMINOTRANSFERASE"/>
    <property type="match status" value="1"/>
</dbReference>
<dbReference type="NCBIfam" id="NF009897">
    <property type="entry name" value="PRK13357.1"/>
    <property type="match status" value="1"/>
</dbReference>
<evidence type="ECO:0000256" key="3">
    <source>
        <dbReference type="ARBA" id="ARBA00004931"/>
    </source>
</evidence>
<organism evidence="19 20">
    <name type="scientific">Compostibacillus humi</name>
    <dbReference type="NCBI Taxonomy" id="1245525"/>
    <lineage>
        <taxon>Bacteria</taxon>
        <taxon>Bacillati</taxon>
        <taxon>Bacillota</taxon>
        <taxon>Bacilli</taxon>
        <taxon>Bacillales</taxon>
        <taxon>Bacillaceae</taxon>
        <taxon>Compostibacillus</taxon>
    </lineage>
</organism>
<dbReference type="AlphaFoldDB" id="A0A8J2ZQZ8"/>
<dbReference type="NCBIfam" id="TIGR01123">
    <property type="entry name" value="ilvE_II"/>
    <property type="match status" value="1"/>
</dbReference>
<evidence type="ECO:0000256" key="16">
    <source>
        <dbReference type="RuleBase" id="RU004516"/>
    </source>
</evidence>
<proteinExistence type="inferred from homology"/>
<keyword evidence="6 17" id="KW-0032">Aminotransferase</keyword>
<evidence type="ECO:0000256" key="12">
    <source>
        <dbReference type="ARBA" id="ARBA00048798"/>
    </source>
</evidence>
<dbReference type="PROSITE" id="PS00770">
    <property type="entry name" value="AA_TRANSFER_CLASS_4"/>
    <property type="match status" value="1"/>
</dbReference>
<dbReference type="Pfam" id="PF01063">
    <property type="entry name" value="Aminotran_4"/>
    <property type="match status" value="1"/>
</dbReference>
<evidence type="ECO:0000256" key="13">
    <source>
        <dbReference type="ARBA" id="ARBA00049229"/>
    </source>
</evidence>
<name>A0A8J2ZQZ8_9BACI</name>
<keyword evidence="8 17" id="KW-0808">Transferase</keyword>
<keyword evidence="10 17" id="KW-0100">Branched-chain amino acid biosynthesis</keyword>
<keyword evidence="7 17" id="KW-0028">Amino-acid biosynthesis</keyword>
<comment type="pathway">
    <text evidence="4 18">Amino-acid biosynthesis; L-leucine biosynthesis; L-leucine from 3-methyl-2-oxobutanoate: step 4/4.</text>
</comment>
<evidence type="ECO:0000256" key="2">
    <source>
        <dbReference type="ARBA" id="ARBA00004824"/>
    </source>
</evidence>
<dbReference type="InterPro" id="IPR005786">
    <property type="entry name" value="B_amino_transII"/>
</dbReference>
<sequence length="363" mass="40887">MEEQSIRVELSQSKKEKPKAVELVFGRIFTDHMFVMDYTEGIGWHNASIVPYQPITLDPAAMIFHYGQSVFEGLKAFRTKSGSVQLFRPEKNMERMNRSNERLVIPPIDEAFLVKAIKKLVEIDQEWVPDAEGTSLYIRPFIISTEPFLGVAPAHQYKFIVIMSPVGSYYKEGINPVKIAVENKYVRAVKGGTGEAKTGGNYAASLKAQEIVEKEGYSQVLWLDGVERKYIEEVGSMNVFFKVNGEIITPALNGSILPGITRDSVIHLLKHWGLPVTERRISMEEMYDAYEKGELEEAFGSGTAAVISPIGELYWEGKHIVINECKTGELSKKVYDTITGIQYGKIEDPFNWTVKVCETSKVK</sequence>